<dbReference type="PANTHER" id="PTHR19961:SF18">
    <property type="entry name" value="FI19014P1"/>
    <property type="match status" value="1"/>
</dbReference>
<dbReference type="GO" id="GO:0051017">
    <property type="term" value="P:actin filament bundle assembly"/>
    <property type="evidence" value="ECO:0007669"/>
    <property type="project" value="InterPro"/>
</dbReference>
<feature type="domain" description="Calponin-homology (CH)" evidence="4">
    <location>
        <begin position="9"/>
        <end position="127"/>
    </location>
</feature>
<keyword evidence="3" id="KW-0009">Actin-binding</keyword>
<dbReference type="FunFam" id="1.10.418.10:FF:000031">
    <property type="entry name" value="Fimbrin-2 like"/>
    <property type="match status" value="1"/>
</dbReference>
<sequence length="182" mass="20127">MTLIHTISGSEKTSYVSYINNYLAEDQFLKRYLPIDPSTNDLFEIVKGGVLLCKLINVAVPGTTDERAINTKRVLNPWERNENLTLCLDSAKAIGCTVVNIGTQDFIEGKLFHIFLKQFLLVYKNWVPAFSLQLPDIALSTSGEYSSNFDDVIVGCSAGHPTEIILILAQEIAQLTALVGEC</sequence>
<name>A0A822XL05_NELNU</name>
<dbReference type="EMBL" id="DUZY01000001">
    <property type="protein sequence ID" value="DAD21050.1"/>
    <property type="molecule type" value="Genomic_DNA"/>
</dbReference>
<dbReference type="Gene3D" id="1.10.418.10">
    <property type="entry name" value="Calponin-like domain"/>
    <property type="match status" value="1"/>
</dbReference>
<protein>
    <recommendedName>
        <fullName evidence="4">Calponin-homology (CH) domain-containing protein</fullName>
    </recommendedName>
</protein>
<dbReference type="PANTHER" id="PTHR19961">
    <property type="entry name" value="FIMBRIN/PLASTIN"/>
    <property type="match status" value="1"/>
</dbReference>
<organism evidence="5 6">
    <name type="scientific">Nelumbo nucifera</name>
    <name type="common">Sacred lotus</name>
    <dbReference type="NCBI Taxonomy" id="4432"/>
    <lineage>
        <taxon>Eukaryota</taxon>
        <taxon>Viridiplantae</taxon>
        <taxon>Streptophyta</taxon>
        <taxon>Embryophyta</taxon>
        <taxon>Tracheophyta</taxon>
        <taxon>Spermatophyta</taxon>
        <taxon>Magnoliopsida</taxon>
        <taxon>Proteales</taxon>
        <taxon>Nelumbonaceae</taxon>
        <taxon>Nelumbo</taxon>
    </lineage>
</organism>
<evidence type="ECO:0000256" key="1">
    <source>
        <dbReference type="ARBA" id="ARBA00011385"/>
    </source>
</evidence>
<proteinExistence type="predicted"/>
<dbReference type="GO" id="GO:0051015">
    <property type="term" value="F:actin filament binding"/>
    <property type="evidence" value="ECO:0007669"/>
    <property type="project" value="InterPro"/>
</dbReference>
<reference evidence="5 6" key="1">
    <citation type="journal article" date="2020" name="Mol. Biol. Evol.">
        <title>Distinct Expression and Methylation Patterns for Genes with Different Fates following a Single Whole-Genome Duplication in Flowering Plants.</title>
        <authorList>
            <person name="Shi T."/>
            <person name="Rahmani R.S."/>
            <person name="Gugger P.F."/>
            <person name="Wang M."/>
            <person name="Li H."/>
            <person name="Zhang Y."/>
            <person name="Li Z."/>
            <person name="Wang Q."/>
            <person name="Van de Peer Y."/>
            <person name="Marchal K."/>
            <person name="Chen J."/>
        </authorList>
    </citation>
    <scope>NUCLEOTIDE SEQUENCE [LARGE SCALE GENOMIC DNA]</scope>
    <source>
        <tissue evidence="5">Leaf</tissue>
    </source>
</reference>
<dbReference type="SUPFAM" id="SSF47576">
    <property type="entry name" value="Calponin-homology domain, CH-domain"/>
    <property type="match status" value="1"/>
</dbReference>
<dbReference type="Proteomes" id="UP000607653">
    <property type="component" value="Unassembled WGS sequence"/>
</dbReference>
<keyword evidence="6" id="KW-1185">Reference proteome</keyword>
<dbReference type="InterPro" id="IPR039959">
    <property type="entry name" value="Fimbrin/Plastin"/>
</dbReference>
<comment type="subunit">
    <text evidence="1">Interacts with F-actin.</text>
</comment>
<gene>
    <name evidence="5" type="ORF">HUJ06_022513</name>
</gene>
<dbReference type="SMART" id="SM00033">
    <property type="entry name" value="CH"/>
    <property type="match status" value="1"/>
</dbReference>
<evidence type="ECO:0000259" key="4">
    <source>
        <dbReference type="PROSITE" id="PS50021"/>
    </source>
</evidence>
<evidence type="ECO:0000313" key="6">
    <source>
        <dbReference type="Proteomes" id="UP000607653"/>
    </source>
</evidence>
<dbReference type="InterPro" id="IPR036872">
    <property type="entry name" value="CH_dom_sf"/>
</dbReference>
<dbReference type="Pfam" id="PF00307">
    <property type="entry name" value="CH"/>
    <property type="match status" value="1"/>
</dbReference>
<keyword evidence="2" id="KW-0677">Repeat</keyword>
<evidence type="ECO:0000256" key="2">
    <source>
        <dbReference type="ARBA" id="ARBA00022737"/>
    </source>
</evidence>
<accession>A0A822XL05</accession>
<evidence type="ECO:0000313" key="5">
    <source>
        <dbReference type="EMBL" id="DAD21050.1"/>
    </source>
</evidence>
<evidence type="ECO:0000256" key="3">
    <source>
        <dbReference type="ARBA" id="ARBA00023203"/>
    </source>
</evidence>
<dbReference type="PROSITE" id="PS50021">
    <property type="entry name" value="CH"/>
    <property type="match status" value="1"/>
</dbReference>
<dbReference type="AlphaFoldDB" id="A0A822XL05"/>
<dbReference type="InterPro" id="IPR001715">
    <property type="entry name" value="CH_dom"/>
</dbReference>
<comment type="caution">
    <text evidence="5">The sequence shown here is derived from an EMBL/GenBank/DDBJ whole genome shotgun (WGS) entry which is preliminary data.</text>
</comment>